<feature type="non-terminal residue" evidence="2">
    <location>
        <position position="30"/>
    </location>
</feature>
<name>Q4RAP5_TETNG</name>
<organism evidence="2">
    <name type="scientific">Tetraodon nigroviridis</name>
    <name type="common">Spotted green pufferfish</name>
    <name type="synonym">Chelonodon nigroviridis</name>
    <dbReference type="NCBI Taxonomy" id="99883"/>
    <lineage>
        <taxon>Eukaryota</taxon>
        <taxon>Metazoa</taxon>
        <taxon>Chordata</taxon>
        <taxon>Craniata</taxon>
        <taxon>Vertebrata</taxon>
        <taxon>Euteleostomi</taxon>
        <taxon>Actinopterygii</taxon>
        <taxon>Neopterygii</taxon>
        <taxon>Teleostei</taxon>
        <taxon>Neoteleostei</taxon>
        <taxon>Acanthomorphata</taxon>
        <taxon>Eupercaria</taxon>
        <taxon>Tetraodontiformes</taxon>
        <taxon>Tetradontoidea</taxon>
        <taxon>Tetraodontidae</taxon>
        <taxon>Tetraodon</taxon>
    </lineage>
</organism>
<reference evidence="2" key="1">
    <citation type="journal article" date="2004" name="Nature">
        <title>Genome duplication in the teleost fish Tetraodon nigroviridis reveals the early vertebrate proto-karyotype.</title>
        <authorList>
            <person name="Jaillon O."/>
            <person name="Aury J.-M."/>
            <person name="Brunet F."/>
            <person name="Petit J.-L."/>
            <person name="Stange-Thomann N."/>
            <person name="Mauceli E."/>
            <person name="Bouneau L."/>
            <person name="Fischer C."/>
            <person name="Ozouf-Costaz C."/>
            <person name="Bernot A."/>
            <person name="Nicaud S."/>
            <person name="Jaffe D."/>
            <person name="Fisher S."/>
            <person name="Lutfalla G."/>
            <person name="Dossat C."/>
            <person name="Segurens B."/>
            <person name="Dasilva C."/>
            <person name="Salanoubat M."/>
            <person name="Levy M."/>
            <person name="Boudet N."/>
            <person name="Castellano S."/>
            <person name="Anthouard V."/>
            <person name="Jubin C."/>
            <person name="Castelli V."/>
            <person name="Katinka M."/>
            <person name="Vacherie B."/>
            <person name="Biemont C."/>
            <person name="Skalli Z."/>
            <person name="Cattolico L."/>
            <person name="Poulain J."/>
            <person name="De Berardinis V."/>
            <person name="Cruaud C."/>
            <person name="Duprat S."/>
            <person name="Brottier P."/>
            <person name="Coutanceau J.-P."/>
            <person name="Gouzy J."/>
            <person name="Parra G."/>
            <person name="Lardier G."/>
            <person name="Chapple C."/>
            <person name="McKernan K.J."/>
            <person name="McEwan P."/>
            <person name="Bosak S."/>
            <person name="Kellis M."/>
            <person name="Volff J.-N."/>
            <person name="Guigo R."/>
            <person name="Zody M.C."/>
            <person name="Mesirov J."/>
            <person name="Lindblad-Toh K."/>
            <person name="Birren B."/>
            <person name="Nusbaum C."/>
            <person name="Kahn D."/>
            <person name="Robinson-Rechavi M."/>
            <person name="Laudet V."/>
            <person name="Schachter V."/>
            <person name="Quetier F."/>
            <person name="Saurin W."/>
            <person name="Scarpelli C."/>
            <person name="Wincker P."/>
            <person name="Lander E.S."/>
            <person name="Weissenbach J."/>
            <person name="Roest Crollius H."/>
        </authorList>
    </citation>
    <scope>NUCLEOTIDE SEQUENCE [LARGE SCALE GENOMIC DNA]</scope>
</reference>
<gene>
    <name evidence="2" type="ORF">GSTENG00036219001</name>
</gene>
<proteinExistence type="predicted"/>
<feature type="region of interest" description="Disordered" evidence="1">
    <location>
        <begin position="1"/>
        <end position="30"/>
    </location>
</feature>
<protein>
    <submittedName>
        <fullName evidence="2">(spotted green pufferfish) hypothetical protein</fullName>
    </submittedName>
</protein>
<dbReference type="AlphaFoldDB" id="Q4RAP5"/>
<dbReference type="OrthoDB" id="10456524at2759"/>
<reference evidence="2" key="2">
    <citation type="submission" date="2004-02" db="EMBL/GenBank/DDBJ databases">
        <authorList>
            <consortium name="Genoscope"/>
            <consortium name="Whitehead Institute Centre for Genome Research"/>
        </authorList>
    </citation>
    <scope>NUCLEOTIDE SEQUENCE</scope>
</reference>
<evidence type="ECO:0000256" key="1">
    <source>
        <dbReference type="SAM" id="MobiDB-lite"/>
    </source>
</evidence>
<comment type="caution">
    <text evidence="2">The sequence shown here is derived from an EMBL/GenBank/DDBJ whole genome shotgun (WGS) entry which is preliminary data.</text>
</comment>
<evidence type="ECO:0000313" key="2">
    <source>
        <dbReference type="EMBL" id="CAG14538.1"/>
    </source>
</evidence>
<feature type="non-terminal residue" evidence="2">
    <location>
        <position position="1"/>
    </location>
</feature>
<sequence>RSPPGLAKTPLSALGLKPHNPAEIHLNQTG</sequence>
<dbReference type="KEGG" id="tng:GSTEN00036219G001"/>
<dbReference type="EMBL" id="CAAE01023181">
    <property type="protein sequence ID" value="CAG14538.1"/>
    <property type="molecule type" value="Genomic_DNA"/>
</dbReference>
<accession>Q4RAP5</accession>